<evidence type="ECO:0000256" key="2">
    <source>
        <dbReference type="SAM" id="SignalP"/>
    </source>
</evidence>
<dbReference type="Proteomes" id="UP000507470">
    <property type="component" value="Unassembled WGS sequence"/>
</dbReference>
<keyword evidence="1" id="KW-0812">Transmembrane</keyword>
<reference evidence="3 4" key="1">
    <citation type="submission" date="2020-06" db="EMBL/GenBank/DDBJ databases">
        <authorList>
            <person name="Li R."/>
            <person name="Bekaert M."/>
        </authorList>
    </citation>
    <scope>NUCLEOTIDE SEQUENCE [LARGE SCALE GENOMIC DNA]</scope>
    <source>
        <strain evidence="4">wild</strain>
    </source>
</reference>
<keyword evidence="2" id="KW-0732">Signal</keyword>
<evidence type="ECO:0000313" key="4">
    <source>
        <dbReference type="Proteomes" id="UP000507470"/>
    </source>
</evidence>
<feature type="transmembrane region" description="Helical" evidence="1">
    <location>
        <begin position="105"/>
        <end position="126"/>
    </location>
</feature>
<keyword evidence="4" id="KW-1185">Reference proteome</keyword>
<feature type="chain" id="PRO_5026777546" description="TNFR-Cys domain-containing protein" evidence="2">
    <location>
        <begin position="25"/>
        <end position="181"/>
    </location>
</feature>
<evidence type="ECO:0000313" key="3">
    <source>
        <dbReference type="EMBL" id="CAC5423938.1"/>
    </source>
</evidence>
<proteinExistence type="predicted"/>
<name>A0A6J8ETQ4_MYTCO</name>
<keyword evidence="1" id="KW-0472">Membrane</keyword>
<accession>A0A6J8ETQ4</accession>
<keyword evidence="1" id="KW-1133">Transmembrane helix</keyword>
<sequence>MKVSNTIFWTICLEASCLILTAHCNGNQRGICITDRRKVCCSSFEFKNEKCTKCLVGYNSEINSACKPCTNDGSCIHDDLITGGKNDKSKRNSPDTPTTSNNGDVVIYMTCVAVGSVLVVVCGLLVKNKEAICKHKPENNSVRHMIHKLKQPTFRDGRNKKVSENLYDDINEKYMIDFDGE</sequence>
<dbReference type="EMBL" id="CACVKT020009930">
    <property type="protein sequence ID" value="CAC5423938.1"/>
    <property type="molecule type" value="Genomic_DNA"/>
</dbReference>
<dbReference type="AlphaFoldDB" id="A0A6J8ETQ4"/>
<evidence type="ECO:0008006" key="5">
    <source>
        <dbReference type="Google" id="ProtNLM"/>
    </source>
</evidence>
<gene>
    <name evidence="3" type="ORF">MCOR_55898</name>
</gene>
<evidence type="ECO:0000256" key="1">
    <source>
        <dbReference type="SAM" id="Phobius"/>
    </source>
</evidence>
<dbReference type="OrthoDB" id="6082797at2759"/>
<organism evidence="3 4">
    <name type="scientific">Mytilus coruscus</name>
    <name type="common">Sea mussel</name>
    <dbReference type="NCBI Taxonomy" id="42192"/>
    <lineage>
        <taxon>Eukaryota</taxon>
        <taxon>Metazoa</taxon>
        <taxon>Spiralia</taxon>
        <taxon>Lophotrochozoa</taxon>
        <taxon>Mollusca</taxon>
        <taxon>Bivalvia</taxon>
        <taxon>Autobranchia</taxon>
        <taxon>Pteriomorphia</taxon>
        <taxon>Mytilida</taxon>
        <taxon>Mytiloidea</taxon>
        <taxon>Mytilidae</taxon>
        <taxon>Mytilinae</taxon>
        <taxon>Mytilus</taxon>
    </lineage>
</organism>
<feature type="signal peptide" evidence="2">
    <location>
        <begin position="1"/>
        <end position="24"/>
    </location>
</feature>
<protein>
    <recommendedName>
        <fullName evidence="5">TNFR-Cys domain-containing protein</fullName>
    </recommendedName>
</protein>